<comment type="caution">
    <text evidence="9">The sequence shown here is derived from an EMBL/GenBank/DDBJ whole genome shotgun (WGS) entry which is preliminary data.</text>
</comment>
<dbReference type="AlphaFoldDB" id="A0AAV5RBU3"/>
<dbReference type="InterPro" id="IPR051359">
    <property type="entry name" value="CaCA_antiporter"/>
</dbReference>
<protein>
    <recommendedName>
        <fullName evidence="8">Sodium/calcium exchanger membrane region domain-containing protein</fullName>
    </recommendedName>
</protein>
<evidence type="ECO:0000256" key="1">
    <source>
        <dbReference type="ARBA" id="ARBA00004141"/>
    </source>
</evidence>
<accession>A0AAV5RBU3</accession>
<reference evidence="9 10" key="1">
    <citation type="journal article" date="2023" name="Elife">
        <title>Identification of key yeast species and microbe-microbe interactions impacting larval growth of Drosophila in the wild.</title>
        <authorList>
            <person name="Mure A."/>
            <person name="Sugiura Y."/>
            <person name="Maeda R."/>
            <person name="Honda K."/>
            <person name="Sakurai N."/>
            <person name="Takahashi Y."/>
            <person name="Watada M."/>
            <person name="Katoh T."/>
            <person name="Gotoh A."/>
            <person name="Gotoh Y."/>
            <person name="Taniguchi I."/>
            <person name="Nakamura K."/>
            <person name="Hayashi T."/>
            <person name="Katayama T."/>
            <person name="Uemura T."/>
            <person name="Hattori Y."/>
        </authorList>
    </citation>
    <scope>NUCLEOTIDE SEQUENCE [LARGE SCALE GENOMIC DNA]</scope>
    <source>
        <strain evidence="9 10">PK-24</strain>
    </source>
</reference>
<keyword evidence="10" id="KW-1185">Reference proteome</keyword>
<dbReference type="GO" id="GO:0008324">
    <property type="term" value="F:monoatomic cation transmembrane transporter activity"/>
    <property type="evidence" value="ECO:0007669"/>
    <property type="project" value="TreeGrafter"/>
</dbReference>
<proteinExistence type="inferred from homology"/>
<feature type="transmembrane region" description="Helical" evidence="7">
    <location>
        <begin position="236"/>
        <end position="254"/>
    </location>
</feature>
<keyword evidence="4 7" id="KW-0812">Transmembrane</keyword>
<evidence type="ECO:0000313" key="9">
    <source>
        <dbReference type="EMBL" id="GMM48079.1"/>
    </source>
</evidence>
<feature type="domain" description="Sodium/calcium exchanger membrane region" evidence="8">
    <location>
        <begin position="272"/>
        <end position="419"/>
    </location>
</feature>
<comment type="similarity">
    <text evidence="2">Belongs to the Ca(2+):cation antiporter (CaCA) (TC 2.A.19) family.</text>
</comment>
<keyword evidence="5 7" id="KW-1133">Transmembrane helix</keyword>
<evidence type="ECO:0000256" key="4">
    <source>
        <dbReference type="ARBA" id="ARBA00022692"/>
    </source>
</evidence>
<evidence type="ECO:0000313" key="10">
    <source>
        <dbReference type="Proteomes" id="UP001378960"/>
    </source>
</evidence>
<keyword evidence="6 7" id="KW-0472">Membrane</keyword>
<evidence type="ECO:0000259" key="8">
    <source>
        <dbReference type="Pfam" id="PF01699"/>
    </source>
</evidence>
<gene>
    <name evidence="9" type="ORF">DAPK24_046770</name>
</gene>
<dbReference type="GO" id="GO:0006874">
    <property type="term" value="P:intracellular calcium ion homeostasis"/>
    <property type="evidence" value="ECO:0007669"/>
    <property type="project" value="TreeGrafter"/>
</dbReference>
<dbReference type="GO" id="GO:0016020">
    <property type="term" value="C:membrane"/>
    <property type="evidence" value="ECO:0007669"/>
    <property type="project" value="UniProtKB-SubCell"/>
</dbReference>
<feature type="transmembrane region" description="Helical" evidence="7">
    <location>
        <begin position="212"/>
        <end position="230"/>
    </location>
</feature>
<dbReference type="PANTHER" id="PTHR12266:SF0">
    <property type="entry name" value="MITOCHONDRIAL SODIUM_CALCIUM EXCHANGER PROTEIN"/>
    <property type="match status" value="1"/>
</dbReference>
<feature type="transmembrane region" description="Helical" evidence="7">
    <location>
        <begin position="21"/>
        <end position="37"/>
    </location>
</feature>
<comment type="subcellular location">
    <subcellularLocation>
        <location evidence="1">Membrane</location>
        <topology evidence="1">Multi-pass membrane protein</topology>
    </subcellularLocation>
</comment>
<dbReference type="InterPro" id="IPR004837">
    <property type="entry name" value="NaCa_Exmemb"/>
</dbReference>
<evidence type="ECO:0000256" key="5">
    <source>
        <dbReference type="ARBA" id="ARBA00022989"/>
    </source>
</evidence>
<feature type="transmembrane region" description="Helical" evidence="7">
    <location>
        <begin position="367"/>
        <end position="391"/>
    </location>
</feature>
<dbReference type="Pfam" id="PF01699">
    <property type="entry name" value="Na_Ca_ex"/>
    <property type="match status" value="1"/>
</dbReference>
<name>A0AAV5RBU3_PICKL</name>
<dbReference type="InterPro" id="IPR044880">
    <property type="entry name" value="NCX_ion-bd_dom_sf"/>
</dbReference>
<evidence type="ECO:0000256" key="2">
    <source>
        <dbReference type="ARBA" id="ARBA00008170"/>
    </source>
</evidence>
<dbReference type="EMBL" id="BTGB01000009">
    <property type="protein sequence ID" value="GMM48079.1"/>
    <property type="molecule type" value="Genomic_DNA"/>
</dbReference>
<sequence length="427" mass="48048">MSSDDRTEEEKLIDLNAKSTYLRDVFFFTAASILLLYCIRDGVLTRFEMWLLVSLYFTYVTLIIAWQWYFDNKIAKSKIDSHARTLYDENPARNNFMMLLSHSNPDDSYNYNPQLIRNIEFTSILANITNKPQVGIYRDTLGNTYRDSEDSNPDSIEIGDIHAELIEPRQKSHFEIILEVFTLPFLKLFTHTIPIMTEADYNGEYKPSLPKLVELLVSLLLSPFIIYATFFPDISLIWKILSIIPTIGFTYLTYQNLILSSNPSILIKCGISVLGVMCSISWISIIASEVISILTLLSSLTYIKPSAMGITVFALGNSVGDLISSIVISKMGYPLMALASCVGGPLLNILLGLGLNGLLMGYNEIEIPASVSLSLCLIGLLFNLVVILLIFIPLGGWRCDKYVGIWMIFLWFVGVTVSIIVEIILNY</sequence>
<feature type="transmembrane region" description="Helical" evidence="7">
    <location>
        <begin position="403"/>
        <end position="425"/>
    </location>
</feature>
<feature type="transmembrane region" description="Helical" evidence="7">
    <location>
        <begin position="49"/>
        <end position="69"/>
    </location>
</feature>
<keyword evidence="3" id="KW-0813">Transport</keyword>
<feature type="transmembrane region" description="Helical" evidence="7">
    <location>
        <begin position="335"/>
        <end position="355"/>
    </location>
</feature>
<evidence type="ECO:0000256" key="6">
    <source>
        <dbReference type="ARBA" id="ARBA00023136"/>
    </source>
</evidence>
<feature type="transmembrane region" description="Helical" evidence="7">
    <location>
        <begin position="266"/>
        <end position="287"/>
    </location>
</feature>
<dbReference type="Gene3D" id="1.20.1420.30">
    <property type="entry name" value="NCX, central ion-binding region"/>
    <property type="match status" value="1"/>
</dbReference>
<evidence type="ECO:0000256" key="3">
    <source>
        <dbReference type="ARBA" id="ARBA00022448"/>
    </source>
</evidence>
<dbReference type="Proteomes" id="UP001378960">
    <property type="component" value="Unassembled WGS sequence"/>
</dbReference>
<organism evidence="9 10">
    <name type="scientific">Pichia kluyveri</name>
    <name type="common">Yeast</name>
    <dbReference type="NCBI Taxonomy" id="36015"/>
    <lineage>
        <taxon>Eukaryota</taxon>
        <taxon>Fungi</taxon>
        <taxon>Dikarya</taxon>
        <taxon>Ascomycota</taxon>
        <taxon>Saccharomycotina</taxon>
        <taxon>Pichiomycetes</taxon>
        <taxon>Pichiales</taxon>
        <taxon>Pichiaceae</taxon>
        <taxon>Pichia</taxon>
    </lineage>
</organism>
<dbReference type="PANTHER" id="PTHR12266">
    <property type="entry name" value="NA+/CA2+ K+ INDEPENDENT EXCHANGER"/>
    <property type="match status" value="1"/>
</dbReference>
<evidence type="ECO:0000256" key="7">
    <source>
        <dbReference type="SAM" id="Phobius"/>
    </source>
</evidence>
<feature type="transmembrane region" description="Helical" evidence="7">
    <location>
        <begin position="307"/>
        <end position="328"/>
    </location>
</feature>